<comment type="subcellular location">
    <subcellularLocation>
        <location evidence="1">Membrane</location>
        <topology evidence="1">Multi-pass membrane protein</topology>
    </subcellularLocation>
</comment>
<dbReference type="Proteomes" id="UP000268014">
    <property type="component" value="Unassembled WGS sequence"/>
</dbReference>
<sequence>MHFCKVARSARSRITNAQVSRKTMTEVVLLVISFIFRYGEFGGFQSTEPNHGACALMSFSIVTASPILILYLRRLTLRTLKSFRQYSESTKQSSKMFLKVNRSMLEQIFKSYLAKMSAGYKYRNRFCPVILPAQLRVGVWWNSSLAFTVQAMVPICCFVTTASLGIFAKISGSEIALIEYLLLAVGALPCVIDPLIAIYFVPSYRAWVKKKLCSRLNSRKVETRSTTDSTRIRTTFIVEGTAVPVSVS</sequence>
<name>A0A0N4X0Q7_HAEPC</name>
<evidence type="ECO:0000256" key="4">
    <source>
        <dbReference type="ARBA" id="ARBA00022989"/>
    </source>
</evidence>
<dbReference type="InterPro" id="IPR019421">
    <property type="entry name" value="7TM_GPCR_serpentine_rcpt_Srd"/>
</dbReference>
<keyword evidence="8" id="KW-1185">Reference proteome</keyword>
<protein>
    <submittedName>
        <fullName evidence="9">G protein-coupled receptor</fullName>
    </submittedName>
</protein>
<organism evidence="9">
    <name type="scientific">Haemonchus placei</name>
    <name type="common">Barber's pole worm</name>
    <dbReference type="NCBI Taxonomy" id="6290"/>
    <lineage>
        <taxon>Eukaryota</taxon>
        <taxon>Metazoa</taxon>
        <taxon>Ecdysozoa</taxon>
        <taxon>Nematoda</taxon>
        <taxon>Chromadorea</taxon>
        <taxon>Rhabditida</taxon>
        <taxon>Rhabditina</taxon>
        <taxon>Rhabditomorpha</taxon>
        <taxon>Strongyloidea</taxon>
        <taxon>Trichostrongylidae</taxon>
        <taxon>Haemonchus</taxon>
    </lineage>
</organism>
<keyword evidence="4 6" id="KW-1133">Transmembrane helix</keyword>
<feature type="transmembrane region" description="Helical" evidence="6">
    <location>
        <begin position="50"/>
        <end position="72"/>
    </location>
</feature>
<evidence type="ECO:0000313" key="9">
    <source>
        <dbReference type="WBParaSite" id="HPLM_0001786001-mRNA-1"/>
    </source>
</evidence>
<feature type="transmembrane region" description="Helical" evidence="6">
    <location>
        <begin position="21"/>
        <end position="38"/>
    </location>
</feature>
<dbReference type="Pfam" id="PF10317">
    <property type="entry name" value="7TM_GPCR_Srd"/>
    <property type="match status" value="1"/>
</dbReference>
<evidence type="ECO:0000313" key="8">
    <source>
        <dbReference type="Proteomes" id="UP000268014"/>
    </source>
</evidence>
<proteinExistence type="inferred from homology"/>
<feature type="transmembrane region" description="Helical" evidence="6">
    <location>
        <begin position="180"/>
        <end position="201"/>
    </location>
</feature>
<evidence type="ECO:0000256" key="3">
    <source>
        <dbReference type="ARBA" id="ARBA00022692"/>
    </source>
</evidence>
<dbReference type="EMBL" id="UZAF01020186">
    <property type="protein sequence ID" value="VDO67308.1"/>
    <property type="molecule type" value="Genomic_DNA"/>
</dbReference>
<dbReference type="SUPFAM" id="SSF81321">
    <property type="entry name" value="Family A G protein-coupled receptor-like"/>
    <property type="match status" value="1"/>
</dbReference>
<evidence type="ECO:0000256" key="1">
    <source>
        <dbReference type="ARBA" id="ARBA00004141"/>
    </source>
</evidence>
<evidence type="ECO:0000256" key="5">
    <source>
        <dbReference type="ARBA" id="ARBA00023136"/>
    </source>
</evidence>
<feature type="transmembrane region" description="Helical" evidence="6">
    <location>
        <begin position="145"/>
        <end position="168"/>
    </location>
</feature>
<dbReference type="InterPro" id="IPR050920">
    <property type="entry name" value="Nematode_rcpt-like_delta"/>
</dbReference>
<accession>A0A0N4X0Q7</accession>
<keyword evidence="5 6" id="KW-0472">Membrane</keyword>
<dbReference type="GO" id="GO:0016020">
    <property type="term" value="C:membrane"/>
    <property type="evidence" value="ECO:0007669"/>
    <property type="project" value="UniProtKB-SubCell"/>
</dbReference>
<reference evidence="7 8" key="2">
    <citation type="submission" date="2018-11" db="EMBL/GenBank/DDBJ databases">
        <authorList>
            <consortium name="Pathogen Informatics"/>
        </authorList>
    </citation>
    <scope>NUCLEOTIDE SEQUENCE [LARGE SCALE GENOMIC DNA]</scope>
    <source>
        <strain evidence="7 8">MHpl1</strain>
    </source>
</reference>
<evidence type="ECO:0000256" key="2">
    <source>
        <dbReference type="ARBA" id="ARBA00009166"/>
    </source>
</evidence>
<evidence type="ECO:0000313" key="7">
    <source>
        <dbReference type="EMBL" id="VDO67308.1"/>
    </source>
</evidence>
<dbReference type="AlphaFoldDB" id="A0A0N4X0Q7"/>
<keyword evidence="3 6" id="KW-0812">Transmembrane</keyword>
<comment type="similarity">
    <text evidence="2">Belongs to the nematode receptor-like protein srd family.</text>
</comment>
<reference evidence="9" key="1">
    <citation type="submission" date="2017-02" db="UniProtKB">
        <authorList>
            <consortium name="WormBaseParasite"/>
        </authorList>
    </citation>
    <scope>IDENTIFICATION</scope>
</reference>
<dbReference type="PANTHER" id="PTHR22945:SF83">
    <property type="entry name" value="SERPENTINE RECEPTOR, CLASS D (DELTA)-RELATED"/>
    <property type="match status" value="1"/>
</dbReference>
<dbReference type="PANTHER" id="PTHR22945">
    <property type="entry name" value="SERPENTINE RECEPTOR, CLASS D DELTA"/>
    <property type="match status" value="1"/>
</dbReference>
<gene>
    <name evidence="7" type="ORF">HPLM_LOCUS17852</name>
</gene>
<dbReference type="WBParaSite" id="HPLM_0001786001-mRNA-1">
    <property type="protein sequence ID" value="HPLM_0001786001-mRNA-1"/>
    <property type="gene ID" value="HPLM_0001786001"/>
</dbReference>
<evidence type="ECO:0000256" key="6">
    <source>
        <dbReference type="SAM" id="Phobius"/>
    </source>
</evidence>